<dbReference type="Gene3D" id="3.20.20.80">
    <property type="entry name" value="Glycosidases"/>
    <property type="match status" value="1"/>
</dbReference>
<gene>
    <name evidence="2" type="ORF">GCM10022223_15240</name>
</gene>
<accession>A0ABP6Z8N2</accession>
<feature type="chain" id="PRO_5045274238" description="GH26 domain-containing protein" evidence="1">
    <location>
        <begin position="25"/>
        <end position="364"/>
    </location>
</feature>
<dbReference type="EMBL" id="BAAAZO010000002">
    <property type="protein sequence ID" value="GAA3600569.1"/>
    <property type="molecule type" value="Genomic_DNA"/>
</dbReference>
<organism evidence="2 3">
    <name type="scientific">Kineosporia mesophila</name>
    <dbReference type="NCBI Taxonomy" id="566012"/>
    <lineage>
        <taxon>Bacteria</taxon>
        <taxon>Bacillati</taxon>
        <taxon>Actinomycetota</taxon>
        <taxon>Actinomycetes</taxon>
        <taxon>Kineosporiales</taxon>
        <taxon>Kineosporiaceae</taxon>
        <taxon>Kineosporia</taxon>
    </lineage>
</organism>
<keyword evidence="3" id="KW-1185">Reference proteome</keyword>
<protein>
    <recommendedName>
        <fullName evidence="4">GH26 domain-containing protein</fullName>
    </recommendedName>
</protein>
<proteinExistence type="predicted"/>
<comment type="caution">
    <text evidence="2">The sequence shown here is derived from an EMBL/GenBank/DDBJ whole genome shotgun (WGS) entry which is preliminary data.</text>
</comment>
<dbReference type="Proteomes" id="UP001501074">
    <property type="component" value="Unassembled WGS sequence"/>
</dbReference>
<evidence type="ECO:0000313" key="2">
    <source>
        <dbReference type="EMBL" id="GAA3600569.1"/>
    </source>
</evidence>
<sequence>MHPVTAVVAGLSVAAALLAGNAFADTIEARAGGIARPSQRQALDANETVRNYILAHPDHPLPTVQPTATTTPPRRYASGMPWSDGGFFEHSASGAATFAQWRGAPLDNVEAYTDRSTWTAQLNPWWAGSVPAGFQAGRDDFVLSVPLWTDDGDAGSDENWKDLGQKVAAVDPDALVRLGWEMNCCFSRASDAQAWKKQFSRAVTLLRTAAPGLQIVFNPNEGAAQGGTVSAIENLYVPGKVDIIAIDAYDWYEPFTSEANISTHFTKPYGWDYWYEFARERNLPFGLGEFSVYSGSAASGGDNPMFFEAAYGWLAEREKADPGSIRFVALFNDSATYCGCALSDSRNPKAAAAYRKMIDKLRTK</sequence>
<evidence type="ECO:0008006" key="4">
    <source>
        <dbReference type="Google" id="ProtNLM"/>
    </source>
</evidence>
<dbReference type="RefSeq" id="WP_231486270.1">
    <property type="nucleotide sequence ID" value="NZ_BAAAZO010000002.1"/>
</dbReference>
<dbReference type="InterPro" id="IPR017853">
    <property type="entry name" value="GH"/>
</dbReference>
<keyword evidence="1" id="KW-0732">Signal</keyword>
<name>A0ABP6Z8N2_9ACTN</name>
<reference evidence="3" key="1">
    <citation type="journal article" date="2019" name="Int. J. Syst. Evol. Microbiol.">
        <title>The Global Catalogue of Microorganisms (GCM) 10K type strain sequencing project: providing services to taxonomists for standard genome sequencing and annotation.</title>
        <authorList>
            <consortium name="The Broad Institute Genomics Platform"/>
            <consortium name="The Broad Institute Genome Sequencing Center for Infectious Disease"/>
            <person name="Wu L."/>
            <person name="Ma J."/>
        </authorList>
    </citation>
    <scope>NUCLEOTIDE SEQUENCE [LARGE SCALE GENOMIC DNA]</scope>
    <source>
        <strain evidence="3">JCM 16902</strain>
    </source>
</reference>
<dbReference type="SUPFAM" id="SSF51445">
    <property type="entry name" value="(Trans)glycosidases"/>
    <property type="match status" value="1"/>
</dbReference>
<feature type="signal peptide" evidence="1">
    <location>
        <begin position="1"/>
        <end position="24"/>
    </location>
</feature>
<evidence type="ECO:0000256" key="1">
    <source>
        <dbReference type="SAM" id="SignalP"/>
    </source>
</evidence>
<evidence type="ECO:0000313" key="3">
    <source>
        <dbReference type="Proteomes" id="UP001501074"/>
    </source>
</evidence>